<dbReference type="Gene3D" id="1.10.510.10">
    <property type="entry name" value="Transferase(Phosphotransferase) domain 1"/>
    <property type="match status" value="1"/>
</dbReference>
<dbReference type="Pfam" id="PF13360">
    <property type="entry name" value="PQQ_2"/>
    <property type="match status" value="1"/>
</dbReference>
<dbReference type="InterPro" id="IPR002372">
    <property type="entry name" value="PQQ_rpt_dom"/>
</dbReference>
<accession>A0A7W7L5J5</accession>
<dbReference type="CDD" id="cd14014">
    <property type="entry name" value="STKc_PknB_like"/>
    <property type="match status" value="1"/>
</dbReference>
<reference evidence="8 9" key="1">
    <citation type="submission" date="2020-08" db="EMBL/GenBank/DDBJ databases">
        <title>Genomic Encyclopedia of Type Strains, Phase III (KMG-III): the genomes of soil and plant-associated and newly described type strains.</title>
        <authorList>
            <person name="Whitman W."/>
        </authorList>
    </citation>
    <scope>NUCLEOTIDE SEQUENCE [LARGE SCALE GENOMIC DNA]</scope>
    <source>
        <strain evidence="8 9">CECT 3265</strain>
    </source>
</reference>
<protein>
    <submittedName>
        <fullName evidence="8">Outer membrane protein assembly factor BamB</fullName>
    </submittedName>
</protein>
<dbReference type="PANTHER" id="PTHR43289:SF34">
    <property type="entry name" value="SERINE_THREONINE-PROTEIN KINASE YBDM-RELATED"/>
    <property type="match status" value="1"/>
</dbReference>
<dbReference type="InterPro" id="IPR015943">
    <property type="entry name" value="WD40/YVTN_repeat-like_dom_sf"/>
</dbReference>
<comment type="caution">
    <text evidence="8">The sequence shown here is derived from an EMBL/GenBank/DDBJ whole genome shotgun (WGS) entry which is preliminary data.</text>
</comment>
<dbReference type="Pfam" id="PF00069">
    <property type="entry name" value="Pkinase"/>
    <property type="match status" value="1"/>
</dbReference>
<evidence type="ECO:0000259" key="7">
    <source>
        <dbReference type="PROSITE" id="PS50011"/>
    </source>
</evidence>
<dbReference type="SUPFAM" id="SSF50998">
    <property type="entry name" value="Quinoprotein alcohol dehydrogenase-like"/>
    <property type="match status" value="1"/>
</dbReference>
<dbReference type="SMART" id="SM00564">
    <property type="entry name" value="PQQ"/>
    <property type="match status" value="5"/>
</dbReference>
<dbReference type="EMBL" id="JACHJG010000001">
    <property type="protein sequence ID" value="MBB4884003.1"/>
    <property type="molecule type" value="Genomic_DNA"/>
</dbReference>
<dbReference type="AlphaFoldDB" id="A0A7W7L5J5"/>
<evidence type="ECO:0000256" key="2">
    <source>
        <dbReference type="ARBA" id="ARBA00022741"/>
    </source>
</evidence>
<dbReference type="InterPro" id="IPR018391">
    <property type="entry name" value="PQQ_b-propeller_rpt"/>
</dbReference>
<keyword evidence="3" id="KW-0418">Kinase</keyword>
<dbReference type="GO" id="GO:0004674">
    <property type="term" value="F:protein serine/threonine kinase activity"/>
    <property type="evidence" value="ECO:0007669"/>
    <property type="project" value="TreeGrafter"/>
</dbReference>
<dbReference type="SUPFAM" id="SSF56112">
    <property type="entry name" value="Protein kinase-like (PK-like)"/>
    <property type="match status" value="1"/>
</dbReference>
<dbReference type="SMART" id="SM00220">
    <property type="entry name" value="S_TKc"/>
    <property type="match status" value="1"/>
</dbReference>
<name>A0A7W7L5J5_STRNE</name>
<evidence type="ECO:0000256" key="6">
    <source>
        <dbReference type="SAM" id="MobiDB-lite"/>
    </source>
</evidence>
<dbReference type="PANTHER" id="PTHR43289">
    <property type="entry name" value="MITOGEN-ACTIVATED PROTEIN KINASE KINASE KINASE 20-RELATED"/>
    <property type="match status" value="1"/>
</dbReference>
<evidence type="ECO:0000256" key="3">
    <source>
        <dbReference type="ARBA" id="ARBA00022777"/>
    </source>
</evidence>
<dbReference type="GO" id="GO:0005524">
    <property type="term" value="F:ATP binding"/>
    <property type="evidence" value="ECO:0007669"/>
    <property type="project" value="UniProtKB-UniRule"/>
</dbReference>
<keyword evidence="2 5" id="KW-0547">Nucleotide-binding</keyword>
<keyword evidence="1" id="KW-0808">Transferase</keyword>
<dbReference type="RefSeq" id="WP_184729397.1">
    <property type="nucleotide sequence ID" value="NZ_BMRW01000001.1"/>
</dbReference>
<dbReference type="PROSITE" id="PS50011">
    <property type="entry name" value="PROTEIN_KINASE_DOM"/>
    <property type="match status" value="1"/>
</dbReference>
<evidence type="ECO:0000256" key="1">
    <source>
        <dbReference type="ARBA" id="ARBA00022679"/>
    </source>
</evidence>
<dbReference type="InterPro" id="IPR017441">
    <property type="entry name" value="Protein_kinase_ATP_BS"/>
</dbReference>
<dbReference type="Gene3D" id="2.130.10.10">
    <property type="entry name" value="YVTN repeat-like/Quinoprotein amine dehydrogenase"/>
    <property type="match status" value="1"/>
</dbReference>
<dbReference type="InterPro" id="IPR000719">
    <property type="entry name" value="Prot_kinase_dom"/>
</dbReference>
<dbReference type="PROSITE" id="PS00108">
    <property type="entry name" value="PROTEIN_KINASE_ST"/>
    <property type="match status" value="1"/>
</dbReference>
<dbReference type="Proteomes" id="UP000556436">
    <property type="component" value="Unassembled WGS sequence"/>
</dbReference>
<proteinExistence type="predicted"/>
<evidence type="ECO:0000256" key="4">
    <source>
        <dbReference type="ARBA" id="ARBA00022840"/>
    </source>
</evidence>
<evidence type="ECO:0000313" key="9">
    <source>
        <dbReference type="Proteomes" id="UP000556436"/>
    </source>
</evidence>
<dbReference type="PROSITE" id="PS00107">
    <property type="entry name" value="PROTEIN_KINASE_ATP"/>
    <property type="match status" value="1"/>
</dbReference>
<feature type="domain" description="Protein kinase" evidence="7">
    <location>
        <begin position="16"/>
        <end position="268"/>
    </location>
</feature>
<organism evidence="8 9">
    <name type="scientific">Streptomyces netropsis</name>
    <name type="common">Streptoverticillium netropsis</name>
    <dbReference type="NCBI Taxonomy" id="55404"/>
    <lineage>
        <taxon>Bacteria</taxon>
        <taxon>Bacillati</taxon>
        <taxon>Actinomycetota</taxon>
        <taxon>Actinomycetes</taxon>
        <taxon>Kitasatosporales</taxon>
        <taxon>Streptomycetaceae</taxon>
        <taxon>Streptomyces</taxon>
    </lineage>
</organism>
<keyword evidence="4 5" id="KW-0067">ATP-binding</keyword>
<dbReference type="Gene3D" id="3.30.200.20">
    <property type="entry name" value="Phosphorylase Kinase, domain 1"/>
    <property type="match status" value="1"/>
</dbReference>
<keyword evidence="9" id="KW-1185">Reference proteome</keyword>
<feature type="binding site" evidence="5">
    <location>
        <position position="44"/>
    </location>
    <ligand>
        <name>ATP</name>
        <dbReference type="ChEBI" id="CHEBI:30616"/>
    </ligand>
</feature>
<gene>
    <name evidence="8" type="ORF">FHS38_000012</name>
</gene>
<sequence length="737" mass="78491">MPFPLTHDDPQHIGPYRLVARLGSGGMGTVYLARSAGGRTVALKTMHASIASDTTCRTRFRLESDAARVIGGLHGAEVVDADPRAETPWLATEYVLGPPLDEAVRLAGPLPEPSVRALGAALCGALGQLHGSDVVHRDLKPSNIMITAYGPKVIDFGIARAIGDDRLTRTGAAAGTPAFMSPEQATGGEHSPAGDVFALAGVLVFAATGHGPFGNGQPADLLYRVRYEAPDLTGVPAALTPLLSRCLSKNPDERLTTAELATALHDGDGQFADHLPDALLAEIARRATEVWQFRPERLPAPYDLPEEPSRTPGTTVALSRRRLLTVAGGSALGVAAAGAGTWAWLGRDDPDPGPAPYKKPDPGPSANDLPRQKHDSTWQIQVAGPPDHMVPAEPLVAGDRVFLVASAGLAGIDAKTGAVEWASQKMERTWQTVSDGTHVYRLVELDESEGHKGRHWPLIIASVDLATGKAKEPFARYEDYNGVIYENQLLCVADGVVYLAVGEGEYSMDGFLSAQTWSLLAVAVDSGRKIWTQPLPARPDKADRLHFLAARAVGDRLVLFQETDDGKVRLVVRDTRTGKPVWDKPLDGAKADPLRVPPAVDGNHVYLGLGQLRALRLRDGSQAWKGTGRRYGPPALKDGVVYAVEEGRGVVAVDAASGKPRWEEKSGEGATAALVDPPVVGPKYVFSKGLSGLRAIDPASRSTVRVYKTTGERFVAHERAKTVVALGGRFLAAFPLE</sequence>
<dbReference type="InterPro" id="IPR011047">
    <property type="entry name" value="Quinoprotein_ADH-like_sf"/>
</dbReference>
<dbReference type="InterPro" id="IPR011009">
    <property type="entry name" value="Kinase-like_dom_sf"/>
</dbReference>
<dbReference type="InterPro" id="IPR008271">
    <property type="entry name" value="Ser/Thr_kinase_AS"/>
</dbReference>
<evidence type="ECO:0000313" key="8">
    <source>
        <dbReference type="EMBL" id="MBB4884003.1"/>
    </source>
</evidence>
<feature type="region of interest" description="Disordered" evidence="6">
    <location>
        <begin position="345"/>
        <end position="374"/>
    </location>
</feature>
<evidence type="ECO:0000256" key="5">
    <source>
        <dbReference type="PROSITE-ProRule" id="PRU10141"/>
    </source>
</evidence>